<sequence length="144" mass="15878">MSNASGEVALQLAGSFGCEVVGIHGFNSVMHEGAFRVMEPTLPQEYQQEEILKHQRAVHATLIKVGMEKISLSYLRPLEEDFKKAGVPFRPKVLEGKNFLAINEMIQQEDDGLVVMGAGGFNALERGFVGSVCMRVLRGNDRDI</sequence>
<evidence type="ECO:0000313" key="2">
    <source>
        <dbReference type="EMBL" id="KJU87756.1"/>
    </source>
</evidence>
<evidence type="ECO:0000259" key="1">
    <source>
        <dbReference type="Pfam" id="PF00582"/>
    </source>
</evidence>
<dbReference type="EMBL" id="LACI01000026">
    <property type="protein sequence ID" value="KJU87756.1"/>
    <property type="molecule type" value="Genomic_DNA"/>
</dbReference>
<reference evidence="2 3" key="1">
    <citation type="submission" date="2015-02" db="EMBL/GenBank/DDBJ databases">
        <title>Single-cell genomics of uncultivated deep-branching MTB reveals a conserved set of magnetosome genes.</title>
        <authorList>
            <person name="Kolinko S."/>
            <person name="Richter M."/>
            <person name="Glockner F.O."/>
            <person name="Brachmann A."/>
            <person name="Schuler D."/>
        </authorList>
    </citation>
    <scope>NUCLEOTIDE SEQUENCE [LARGE SCALE GENOMIC DNA]</scope>
    <source>
        <strain evidence="2">TM-1</strain>
    </source>
</reference>
<protein>
    <submittedName>
        <fullName evidence="2">Universal stress protein UspA</fullName>
    </submittedName>
</protein>
<keyword evidence="3" id="KW-1185">Reference proteome</keyword>
<feature type="domain" description="UspA" evidence="1">
    <location>
        <begin position="8"/>
        <end position="138"/>
    </location>
</feature>
<feature type="non-terminal residue" evidence="2">
    <location>
        <position position="144"/>
    </location>
</feature>
<dbReference type="InterPro" id="IPR014729">
    <property type="entry name" value="Rossmann-like_a/b/a_fold"/>
</dbReference>
<dbReference type="Gene3D" id="3.40.50.620">
    <property type="entry name" value="HUPs"/>
    <property type="match status" value="1"/>
</dbReference>
<dbReference type="Proteomes" id="UP000033423">
    <property type="component" value="Unassembled WGS sequence"/>
</dbReference>
<gene>
    <name evidence="2" type="ORF">MBAV_000050</name>
</gene>
<proteinExistence type="predicted"/>
<organism evidence="2 3">
    <name type="scientific">Candidatus Magnetobacterium bavaricum</name>
    <dbReference type="NCBI Taxonomy" id="29290"/>
    <lineage>
        <taxon>Bacteria</taxon>
        <taxon>Pseudomonadati</taxon>
        <taxon>Nitrospirota</taxon>
        <taxon>Thermodesulfovibrionia</taxon>
        <taxon>Thermodesulfovibrionales</taxon>
        <taxon>Candidatus Magnetobacteriaceae</taxon>
        <taxon>Candidatus Magnetobacterium</taxon>
    </lineage>
</organism>
<dbReference type="CDD" id="cd00293">
    <property type="entry name" value="USP-like"/>
    <property type="match status" value="1"/>
</dbReference>
<dbReference type="AlphaFoldDB" id="A0A0F3H0R2"/>
<dbReference type="Pfam" id="PF00582">
    <property type="entry name" value="Usp"/>
    <property type="match status" value="1"/>
</dbReference>
<comment type="caution">
    <text evidence="2">The sequence shown here is derived from an EMBL/GenBank/DDBJ whole genome shotgun (WGS) entry which is preliminary data.</text>
</comment>
<dbReference type="SUPFAM" id="SSF52402">
    <property type="entry name" value="Adenine nucleotide alpha hydrolases-like"/>
    <property type="match status" value="1"/>
</dbReference>
<name>A0A0F3H0R2_9BACT</name>
<accession>A0A0F3H0R2</accession>
<evidence type="ECO:0000313" key="3">
    <source>
        <dbReference type="Proteomes" id="UP000033423"/>
    </source>
</evidence>
<dbReference type="InterPro" id="IPR006016">
    <property type="entry name" value="UspA"/>
</dbReference>